<dbReference type="InterPro" id="IPR017961">
    <property type="entry name" value="DNA_pol_Y-fam_little_finger"/>
</dbReference>
<dbReference type="SUPFAM" id="SSF100879">
    <property type="entry name" value="Lesion bypass DNA polymerase (Y-family), little finger domain"/>
    <property type="match status" value="1"/>
</dbReference>
<dbReference type="GO" id="GO:0009432">
    <property type="term" value="P:SOS response"/>
    <property type="evidence" value="ECO:0007669"/>
    <property type="project" value="TreeGrafter"/>
</dbReference>
<dbReference type="GO" id="GO:0005829">
    <property type="term" value="C:cytosol"/>
    <property type="evidence" value="ECO:0007669"/>
    <property type="project" value="TreeGrafter"/>
</dbReference>
<dbReference type="KEGG" id="mane:DP065_02950"/>
<protein>
    <submittedName>
        <fullName evidence="3">DNA polymerase IV</fullName>
    </submittedName>
</protein>
<dbReference type="GO" id="GO:0003684">
    <property type="term" value="F:damaged DNA binding"/>
    <property type="evidence" value="ECO:0007669"/>
    <property type="project" value="InterPro"/>
</dbReference>
<dbReference type="Gene3D" id="3.30.1490.100">
    <property type="entry name" value="DNA polymerase, Y-family, little finger domain"/>
    <property type="match status" value="1"/>
</dbReference>
<dbReference type="InterPro" id="IPR001126">
    <property type="entry name" value="UmuC"/>
</dbReference>
<dbReference type="Gene3D" id="1.10.150.20">
    <property type="entry name" value="5' to 3' exonuclease, C-terminal subdomain"/>
    <property type="match status" value="1"/>
</dbReference>
<dbReference type="PANTHER" id="PTHR11076">
    <property type="entry name" value="DNA REPAIR POLYMERASE UMUC / TRANSFERASE FAMILY MEMBER"/>
    <property type="match status" value="1"/>
</dbReference>
<accession>A0A2Z4NDU1</accession>
<reference evidence="4" key="1">
    <citation type="submission" date="2018-06" db="EMBL/GenBank/DDBJ databases">
        <title>Complete genome sequences of Mycoplasma anatis, M. anseris and M. cloacale type strains.</title>
        <authorList>
            <person name="Grozner D."/>
            <person name="Forro B."/>
            <person name="Sulyok K.M."/>
            <person name="Marton S."/>
            <person name="Kreizinger Z."/>
            <person name="Banyai K."/>
            <person name="Gyuranecz M."/>
        </authorList>
    </citation>
    <scope>NUCLEOTIDE SEQUENCE [LARGE SCALE GENOMIC DNA]</scope>
    <source>
        <strain evidence="4">ATCC 49234</strain>
    </source>
</reference>
<dbReference type="InterPro" id="IPR043128">
    <property type="entry name" value="Rev_trsase/Diguanyl_cyclase"/>
</dbReference>
<comment type="similarity">
    <text evidence="1">Belongs to the DNA polymerase type-Y family.</text>
</comment>
<dbReference type="InterPro" id="IPR022880">
    <property type="entry name" value="DNApol_IV"/>
</dbReference>
<dbReference type="RefSeq" id="WP_033178923.1">
    <property type="nucleotide sequence ID" value="NZ_CP030140.1"/>
</dbReference>
<feature type="domain" description="UmuC" evidence="2">
    <location>
        <begin position="5"/>
        <end position="186"/>
    </location>
</feature>
<dbReference type="InterPro" id="IPR043502">
    <property type="entry name" value="DNA/RNA_pol_sf"/>
</dbReference>
<dbReference type="CDD" id="cd03586">
    <property type="entry name" value="PolY_Pol_IV_kappa"/>
    <property type="match status" value="1"/>
</dbReference>
<dbReference type="InterPro" id="IPR050116">
    <property type="entry name" value="DNA_polymerase-Y"/>
</dbReference>
<dbReference type="PROSITE" id="PS50173">
    <property type="entry name" value="UMUC"/>
    <property type="match status" value="1"/>
</dbReference>
<dbReference type="Gene3D" id="3.40.1170.60">
    <property type="match status" value="1"/>
</dbReference>
<dbReference type="Gene3D" id="3.30.70.270">
    <property type="match status" value="1"/>
</dbReference>
<dbReference type="Pfam" id="PF11799">
    <property type="entry name" value="IMS_C"/>
    <property type="match status" value="1"/>
</dbReference>
<name>A0A2Z4NDU1_9BACT</name>
<dbReference type="GO" id="GO:0006281">
    <property type="term" value="P:DNA repair"/>
    <property type="evidence" value="ECO:0007669"/>
    <property type="project" value="InterPro"/>
</dbReference>
<dbReference type="PANTHER" id="PTHR11076:SF33">
    <property type="entry name" value="DNA POLYMERASE KAPPA"/>
    <property type="match status" value="1"/>
</dbReference>
<dbReference type="SUPFAM" id="SSF56672">
    <property type="entry name" value="DNA/RNA polymerases"/>
    <property type="match status" value="1"/>
</dbReference>
<organism evidence="3 4">
    <name type="scientific">[Mycoplasma] anseris</name>
    <dbReference type="NCBI Taxonomy" id="92400"/>
    <lineage>
        <taxon>Bacteria</taxon>
        <taxon>Bacillati</taxon>
        <taxon>Mycoplasmatota</taxon>
        <taxon>Mycoplasmoidales</taxon>
        <taxon>Metamycoplasmataceae</taxon>
        <taxon>Metamycoplasma</taxon>
    </lineage>
</organism>
<proteinExistence type="inferred from homology"/>
<dbReference type="Pfam" id="PF00817">
    <property type="entry name" value="IMS"/>
    <property type="match status" value="1"/>
</dbReference>
<dbReference type="Proteomes" id="UP000250218">
    <property type="component" value="Chromosome"/>
</dbReference>
<evidence type="ECO:0000313" key="4">
    <source>
        <dbReference type="Proteomes" id="UP000250218"/>
    </source>
</evidence>
<dbReference type="GO" id="GO:0042276">
    <property type="term" value="P:error-prone translesion synthesis"/>
    <property type="evidence" value="ECO:0007669"/>
    <property type="project" value="TreeGrafter"/>
</dbReference>
<keyword evidence="4" id="KW-1185">Reference proteome</keyword>
<gene>
    <name evidence="3" type="ORF">DP065_02950</name>
</gene>
<sequence>MNKTILHLDMDTFFVSCERKVNPNLVNKPVAIGKTHYRGIATALSNELKQKGLKAGDPVFKVKAVEPNTIFVDSHYDLYSSVSNEIFEFLKNNYTKKIDIYSIDECFIDASEIINQYQSPMALAKKIQNDIKIKFNLPCSIGISFSKFLAKMSTNLAKPHGIKETRITDIKTNFYDLPIEKVFGIGKANSKKLKDAKIFSYKDLIDYPNELFLRRVFGKNYKIFISQLKGSPKEIEIVQNNMKGYGNSITFDFGRTNEKPIILKFLKDLSETVIQRTKAHNVEGNIITVSLRTTEKIWIHKTKKYASNFNDIQSFFEASLAIFEEFWDASPIIGLGLRISNVNSIFKQQGSFDLFELQNPNSSNSIINKIKQKNLDFELKTLGQLKKENSNEGKSIKFVHNNLNSKTKIKI</sequence>
<dbReference type="EMBL" id="CP030140">
    <property type="protein sequence ID" value="AWX69687.1"/>
    <property type="molecule type" value="Genomic_DNA"/>
</dbReference>
<dbReference type="GO" id="GO:0003887">
    <property type="term" value="F:DNA-directed DNA polymerase activity"/>
    <property type="evidence" value="ECO:0007669"/>
    <property type="project" value="InterPro"/>
</dbReference>
<dbReference type="AlphaFoldDB" id="A0A2Z4NDU1"/>
<evidence type="ECO:0000256" key="1">
    <source>
        <dbReference type="ARBA" id="ARBA00010945"/>
    </source>
</evidence>
<dbReference type="InterPro" id="IPR036775">
    <property type="entry name" value="DNA_pol_Y-fam_lit_finger_sf"/>
</dbReference>
<evidence type="ECO:0000259" key="2">
    <source>
        <dbReference type="PROSITE" id="PS50173"/>
    </source>
</evidence>
<evidence type="ECO:0000313" key="3">
    <source>
        <dbReference type="EMBL" id="AWX69687.1"/>
    </source>
</evidence>